<feature type="domain" description="Major facilitator superfamily (MFS) profile" evidence="8">
    <location>
        <begin position="19"/>
        <end position="513"/>
    </location>
</feature>
<keyword evidence="7" id="KW-0472">Membrane</keyword>
<proteinExistence type="inferred from homology"/>
<evidence type="ECO:0000256" key="5">
    <source>
        <dbReference type="ARBA" id="ARBA00022692"/>
    </source>
</evidence>
<dbReference type="RefSeq" id="WP_089354999.1">
    <property type="nucleotide sequence ID" value="NZ_FZPD01000001.1"/>
</dbReference>
<keyword evidence="6" id="KW-1133">Transmembrane helix</keyword>
<keyword evidence="10" id="KW-1185">Reference proteome</keyword>
<dbReference type="NCBIfam" id="TIGR00711">
    <property type="entry name" value="efflux_EmrB"/>
    <property type="match status" value="1"/>
</dbReference>
<evidence type="ECO:0000256" key="3">
    <source>
        <dbReference type="ARBA" id="ARBA00022448"/>
    </source>
</evidence>
<gene>
    <name evidence="9" type="ORF">SAMN05421640_0217</name>
</gene>
<dbReference type="SUPFAM" id="SSF103473">
    <property type="entry name" value="MFS general substrate transporter"/>
    <property type="match status" value="1"/>
</dbReference>
<evidence type="ECO:0000256" key="1">
    <source>
        <dbReference type="ARBA" id="ARBA00004651"/>
    </source>
</evidence>
<evidence type="ECO:0000313" key="10">
    <source>
        <dbReference type="Proteomes" id="UP000198393"/>
    </source>
</evidence>
<protein>
    <submittedName>
        <fullName evidence="9">MFS transporter, DHA2 family, methylenomycin A resistance protein</fullName>
    </submittedName>
</protein>
<organism evidence="9 10">
    <name type="scientific">Ekhidna lutea</name>
    <dbReference type="NCBI Taxonomy" id="447679"/>
    <lineage>
        <taxon>Bacteria</taxon>
        <taxon>Pseudomonadati</taxon>
        <taxon>Bacteroidota</taxon>
        <taxon>Cytophagia</taxon>
        <taxon>Cytophagales</taxon>
        <taxon>Reichenbachiellaceae</taxon>
        <taxon>Ekhidna</taxon>
    </lineage>
</organism>
<evidence type="ECO:0000256" key="4">
    <source>
        <dbReference type="ARBA" id="ARBA00022475"/>
    </source>
</evidence>
<comment type="similarity">
    <text evidence="2">Belongs to the major facilitator superfamily. EmrB family.</text>
</comment>
<evidence type="ECO:0000259" key="8">
    <source>
        <dbReference type="PROSITE" id="PS50850"/>
    </source>
</evidence>
<dbReference type="InterPro" id="IPR036259">
    <property type="entry name" value="MFS_trans_sf"/>
</dbReference>
<evidence type="ECO:0000256" key="6">
    <source>
        <dbReference type="ARBA" id="ARBA00022989"/>
    </source>
</evidence>
<dbReference type="InterPro" id="IPR011701">
    <property type="entry name" value="MFS"/>
</dbReference>
<dbReference type="PROSITE" id="PS50850">
    <property type="entry name" value="MFS"/>
    <property type="match status" value="1"/>
</dbReference>
<dbReference type="CDD" id="cd17321">
    <property type="entry name" value="MFS_MMR_MDR_like"/>
    <property type="match status" value="1"/>
</dbReference>
<dbReference type="Gene3D" id="1.20.1250.20">
    <property type="entry name" value="MFS general substrate transporter like domains"/>
    <property type="match status" value="1"/>
</dbReference>
<evidence type="ECO:0000256" key="7">
    <source>
        <dbReference type="ARBA" id="ARBA00023136"/>
    </source>
</evidence>
<keyword evidence="4" id="KW-1003">Cell membrane</keyword>
<dbReference type="Gene3D" id="1.20.1720.10">
    <property type="entry name" value="Multidrug resistance protein D"/>
    <property type="match status" value="1"/>
</dbReference>
<sequence length="514" mass="55394">MSTQTEHHYPLNCPTGRWTMFSTILATSMAFIDGSALNVILPSLQQDLEADGIDLFWVLNSYLLMLAALIIVGGSLGDKLGRVKVFKFGILVFTVGSALCGLSQDITQLIAFRTIQGIGGAFMIPGSLSIISAVFSKEEKGKAIGTWSAATTIVTICGPVLGGALADAGLWRLIFFINLPLGLLSIIALQLKVPESKQPKVSSIDWWGAALLVLSLSALTFGFLEMPELGYQHWVVITSLILGTFFMALFVIVERKVDEPMVPLTMFKNLTFSGVNLLSFFLYAGMGAVMLFLSLNIIQVQGYSQLQAGLTFLPFSIIMVLAARKMGELTSKYGARRFLILGPTVTGLGCVWFAFIGMTGGPSAYWTTYFLPFLVFALGVSITVVPLTTAVMACVDDSKSGIASGINNSVTRISGTFINAILGAIVILIFGSFVQESLQEMQVSSSITNEVMNEAAKLGEAVASKDYSKELQASVNRIFDLSFINVYQIVCWISAGLAFLSAAIAYFMVEGKKV</sequence>
<dbReference type="GO" id="GO:0005886">
    <property type="term" value="C:plasma membrane"/>
    <property type="evidence" value="ECO:0007669"/>
    <property type="project" value="UniProtKB-SubCell"/>
</dbReference>
<dbReference type="GO" id="GO:0022857">
    <property type="term" value="F:transmembrane transporter activity"/>
    <property type="evidence" value="ECO:0007669"/>
    <property type="project" value="InterPro"/>
</dbReference>
<dbReference type="OrthoDB" id="783189at2"/>
<evidence type="ECO:0000313" key="9">
    <source>
        <dbReference type="EMBL" id="SNS45488.1"/>
    </source>
</evidence>
<comment type="subcellular location">
    <subcellularLocation>
        <location evidence="1">Cell membrane</location>
        <topology evidence="1">Multi-pass membrane protein</topology>
    </subcellularLocation>
</comment>
<accession>A0A239EMI8</accession>
<dbReference type="Proteomes" id="UP000198393">
    <property type="component" value="Unassembled WGS sequence"/>
</dbReference>
<dbReference type="Pfam" id="PF07690">
    <property type="entry name" value="MFS_1"/>
    <property type="match status" value="1"/>
</dbReference>
<reference evidence="9 10" key="1">
    <citation type="submission" date="2017-06" db="EMBL/GenBank/DDBJ databases">
        <authorList>
            <person name="Kim H.J."/>
            <person name="Triplett B.A."/>
        </authorList>
    </citation>
    <scope>NUCLEOTIDE SEQUENCE [LARGE SCALE GENOMIC DNA]</scope>
    <source>
        <strain evidence="9 10">DSM 19307</strain>
    </source>
</reference>
<dbReference type="EMBL" id="FZPD01000001">
    <property type="protein sequence ID" value="SNS45488.1"/>
    <property type="molecule type" value="Genomic_DNA"/>
</dbReference>
<dbReference type="PANTHER" id="PTHR42718:SF9">
    <property type="entry name" value="MAJOR FACILITATOR SUPERFAMILY MULTIDRUG TRANSPORTER MFSC"/>
    <property type="match status" value="1"/>
</dbReference>
<dbReference type="PANTHER" id="PTHR42718">
    <property type="entry name" value="MAJOR FACILITATOR SUPERFAMILY MULTIDRUG TRANSPORTER MFSC"/>
    <property type="match status" value="1"/>
</dbReference>
<keyword evidence="3" id="KW-0813">Transport</keyword>
<keyword evidence="5" id="KW-0812">Transmembrane</keyword>
<dbReference type="InterPro" id="IPR020846">
    <property type="entry name" value="MFS_dom"/>
</dbReference>
<evidence type="ECO:0000256" key="2">
    <source>
        <dbReference type="ARBA" id="ARBA00008537"/>
    </source>
</evidence>
<name>A0A239EMI8_EKHLU</name>
<dbReference type="InterPro" id="IPR004638">
    <property type="entry name" value="EmrB-like"/>
</dbReference>
<dbReference type="AlphaFoldDB" id="A0A239EMI8"/>